<dbReference type="Proteomes" id="UP000596742">
    <property type="component" value="Unassembled WGS sequence"/>
</dbReference>
<organism evidence="2 3">
    <name type="scientific">Mytilus galloprovincialis</name>
    <name type="common">Mediterranean mussel</name>
    <dbReference type="NCBI Taxonomy" id="29158"/>
    <lineage>
        <taxon>Eukaryota</taxon>
        <taxon>Metazoa</taxon>
        <taxon>Spiralia</taxon>
        <taxon>Lophotrochozoa</taxon>
        <taxon>Mollusca</taxon>
        <taxon>Bivalvia</taxon>
        <taxon>Autobranchia</taxon>
        <taxon>Pteriomorphia</taxon>
        <taxon>Mytilida</taxon>
        <taxon>Mytiloidea</taxon>
        <taxon>Mytilidae</taxon>
        <taxon>Mytilinae</taxon>
        <taxon>Mytilus</taxon>
    </lineage>
</organism>
<gene>
    <name evidence="2" type="ORF">MGAL_10B074699</name>
</gene>
<keyword evidence="3" id="KW-1185">Reference proteome</keyword>
<evidence type="ECO:0000313" key="3">
    <source>
        <dbReference type="Proteomes" id="UP000596742"/>
    </source>
</evidence>
<feature type="compositionally biased region" description="Basic and acidic residues" evidence="1">
    <location>
        <begin position="27"/>
        <end position="40"/>
    </location>
</feature>
<evidence type="ECO:0000256" key="1">
    <source>
        <dbReference type="SAM" id="MobiDB-lite"/>
    </source>
</evidence>
<comment type="caution">
    <text evidence="2">The sequence shown here is derived from an EMBL/GenBank/DDBJ whole genome shotgun (WGS) entry which is preliminary data.</text>
</comment>
<evidence type="ECO:0000313" key="2">
    <source>
        <dbReference type="EMBL" id="VDH92822.1"/>
    </source>
</evidence>
<dbReference type="AlphaFoldDB" id="A0A8B6BNH7"/>
<protein>
    <submittedName>
        <fullName evidence="2">Uncharacterized protein</fullName>
    </submittedName>
</protein>
<accession>A0A8B6BNH7</accession>
<dbReference type="EMBL" id="UYJE01000385">
    <property type="protein sequence ID" value="VDH92822.1"/>
    <property type="molecule type" value="Genomic_DNA"/>
</dbReference>
<feature type="region of interest" description="Disordered" evidence="1">
    <location>
        <begin position="17"/>
        <end position="42"/>
    </location>
</feature>
<sequence>MKVPAKISTKRKLVVGTTTGRGRGRGGKAEEKNYQEKERGMSPCQTHLITVLRVLKNPRLKLPKKEEAAVEEEKAEGEAN</sequence>
<name>A0A8B6BNH7_MYTGA</name>
<reference evidence="2" key="1">
    <citation type="submission" date="2018-11" db="EMBL/GenBank/DDBJ databases">
        <authorList>
            <person name="Alioto T."/>
            <person name="Alioto T."/>
        </authorList>
    </citation>
    <scope>NUCLEOTIDE SEQUENCE</scope>
</reference>
<proteinExistence type="predicted"/>